<evidence type="ECO:0000259" key="8">
    <source>
        <dbReference type="PROSITE" id="PS51704"/>
    </source>
</evidence>
<evidence type="ECO:0000256" key="2">
    <source>
        <dbReference type="ARBA" id="ARBA00012247"/>
    </source>
</evidence>
<dbReference type="AlphaFoldDB" id="A0A2K8U7T2"/>
<dbReference type="InterPro" id="IPR030395">
    <property type="entry name" value="GP_PDE_dom"/>
</dbReference>
<dbReference type="PANTHER" id="PTHR43620">
    <property type="entry name" value="GLYCEROPHOSPHORYL DIESTER PHOSPHODIESTERASE"/>
    <property type="match status" value="1"/>
</dbReference>
<keyword evidence="4" id="KW-0319">Glycerol metabolism</keyword>
<feature type="signal peptide" evidence="7">
    <location>
        <begin position="1"/>
        <end position="23"/>
    </location>
</feature>
<comment type="similarity">
    <text evidence="1">Belongs to the glycerophosphoryl diester phosphodiesterase family.</text>
</comment>
<evidence type="ECO:0000256" key="7">
    <source>
        <dbReference type="SAM" id="SignalP"/>
    </source>
</evidence>
<sequence>MSVLRPIAVGALCLIGLSPVSSSLVQTGQFDQYRGINTTAQVGPRPFFLIDDMAAGPLKSTLAACAARTFRKSAFSIGHRGAALQFPEHTLQSYVAAARQGAGIIECDVTFTKDKQLVCRHSQCDLHTTTNIVATELNQKCTQPFSPAEYDAAGNRTKAAGAACCTSDITLAEFRTLRGKMDAADPNARTPEQYLGGTADWRTDLYAGPTSGTLLTHAESVELFKALRVKLTPELKAPSVAMPFDSDGDAIPDYTQEQYAQQLIDELRAGGARPQEVFPQSFQIADIRYWIANEPQYGAQAVYLDDADSIADVPGAAELQGYKAEGINYVAPPLWQLLTAAGGDIVPSQYALDAKAAGLKLIAWTLERSGRLADSDHGGWYYQSINGVVNREGDILRTLDVLAKDVGIVGIFSDWPATVTLYANCMGL</sequence>
<dbReference type="InterPro" id="IPR017946">
    <property type="entry name" value="PLC-like_Pdiesterase_TIM-brl"/>
</dbReference>
<accession>A0A2K8U7T2</accession>
<gene>
    <name evidence="9" type="ORF">THSYN_12260</name>
</gene>
<comment type="catalytic activity">
    <reaction evidence="6">
        <text>a sn-glycero-3-phosphodiester + H2O = an alcohol + sn-glycerol 3-phosphate + H(+)</text>
        <dbReference type="Rhea" id="RHEA:12969"/>
        <dbReference type="ChEBI" id="CHEBI:15377"/>
        <dbReference type="ChEBI" id="CHEBI:15378"/>
        <dbReference type="ChEBI" id="CHEBI:30879"/>
        <dbReference type="ChEBI" id="CHEBI:57597"/>
        <dbReference type="ChEBI" id="CHEBI:83408"/>
        <dbReference type="EC" id="3.1.4.46"/>
    </reaction>
</comment>
<keyword evidence="5" id="KW-0378">Hydrolase</keyword>
<protein>
    <recommendedName>
        <fullName evidence="2">glycerophosphodiester phosphodiesterase</fullName>
        <ecNumber evidence="2">3.1.4.46</ecNumber>
    </recommendedName>
</protein>
<dbReference type="PROSITE" id="PS51704">
    <property type="entry name" value="GP_PDE"/>
    <property type="match status" value="1"/>
</dbReference>
<dbReference type="EMBL" id="CP020370">
    <property type="protein sequence ID" value="AUB81658.1"/>
    <property type="molecule type" value="Genomic_DNA"/>
</dbReference>
<keyword evidence="3 7" id="KW-0732">Signal</keyword>
<feature type="chain" id="PRO_5014940355" description="glycerophosphodiester phosphodiesterase" evidence="7">
    <location>
        <begin position="24"/>
        <end position="428"/>
    </location>
</feature>
<proteinExistence type="inferred from homology"/>
<dbReference type="GO" id="GO:0006071">
    <property type="term" value="P:glycerol metabolic process"/>
    <property type="evidence" value="ECO:0007669"/>
    <property type="project" value="UniProtKB-KW"/>
</dbReference>
<evidence type="ECO:0000313" key="9">
    <source>
        <dbReference type="EMBL" id="AUB81658.1"/>
    </source>
</evidence>
<dbReference type="SUPFAM" id="SSF51695">
    <property type="entry name" value="PLC-like phosphodiesterases"/>
    <property type="match status" value="1"/>
</dbReference>
<evidence type="ECO:0000256" key="3">
    <source>
        <dbReference type="ARBA" id="ARBA00022729"/>
    </source>
</evidence>
<evidence type="ECO:0000256" key="5">
    <source>
        <dbReference type="ARBA" id="ARBA00022801"/>
    </source>
</evidence>
<dbReference type="GO" id="GO:0008889">
    <property type="term" value="F:glycerophosphodiester phosphodiesterase activity"/>
    <property type="evidence" value="ECO:0007669"/>
    <property type="project" value="UniProtKB-EC"/>
</dbReference>
<feature type="domain" description="GP-PDE" evidence="8">
    <location>
        <begin position="74"/>
        <end position="400"/>
    </location>
</feature>
<dbReference type="Gene3D" id="3.20.20.190">
    <property type="entry name" value="Phosphatidylinositol (PI) phosphodiesterase"/>
    <property type="match status" value="1"/>
</dbReference>
<evidence type="ECO:0000256" key="4">
    <source>
        <dbReference type="ARBA" id="ARBA00022798"/>
    </source>
</evidence>
<evidence type="ECO:0000256" key="1">
    <source>
        <dbReference type="ARBA" id="ARBA00007277"/>
    </source>
</evidence>
<dbReference type="EC" id="3.1.4.46" evidence="2"/>
<organism evidence="9 10">
    <name type="scientific">Candidatus Thiodictyon syntrophicum</name>
    <dbReference type="NCBI Taxonomy" id="1166950"/>
    <lineage>
        <taxon>Bacteria</taxon>
        <taxon>Pseudomonadati</taxon>
        <taxon>Pseudomonadota</taxon>
        <taxon>Gammaproteobacteria</taxon>
        <taxon>Chromatiales</taxon>
        <taxon>Chromatiaceae</taxon>
        <taxon>Thiodictyon</taxon>
    </lineage>
</organism>
<dbReference type="Proteomes" id="UP000232638">
    <property type="component" value="Chromosome"/>
</dbReference>
<name>A0A2K8U7T2_9GAMM</name>
<evidence type="ECO:0000256" key="6">
    <source>
        <dbReference type="ARBA" id="ARBA00047512"/>
    </source>
</evidence>
<dbReference type="GO" id="GO:0006629">
    <property type="term" value="P:lipid metabolic process"/>
    <property type="evidence" value="ECO:0007669"/>
    <property type="project" value="InterPro"/>
</dbReference>
<dbReference type="Pfam" id="PF03009">
    <property type="entry name" value="GDPD"/>
    <property type="match status" value="1"/>
</dbReference>
<dbReference type="PANTHER" id="PTHR43620:SF7">
    <property type="entry name" value="GLYCEROPHOSPHODIESTER PHOSPHODIESTERASE GDPD5-RELATED"/>
    <property type="match status" value="1"/>
</dbReference>
<dbReference type="KEGG" id="tsy:THSYN_12260"/>
<evidence type="ECO:0000313" key="10">
    <source>
        <dbReference type="Proteomes" id="UP000232638"/>
    </source>
</evidence>
<dbReference type="OrthoDB" id="9795622at2"/>
<dbReference type="RefSeq" id="WP_100919421.1">
    <property type="nucleotide sequence ID" value="NZ_CP020370.1"/>
</dbReference>
<keyword evidence="10" id="KW-1185">Reference proteome</keyword>
<reference evidence="9 10" key="1">
    <citation type="submission" date="2017-03" db="EMBL/GenBank/DDBJ databases">
        <title>Complete genome sequence of Candidatus 'Thiodictyon syntrophicum' sp. nov. strain Cad16T, a photolithoautotroph purple sulfur bacterium isolated from an alpine meromictic lake.</title>
        <authorList>
            <person name="Luedin S.M."/>
            <person name="Pothier J.F."/>
            <person name="Danza F."/>
            <person name="Storelli N."/>
            <person name="Wittwer M."/>
            <person name="Tonolla M."/>
        </authorList>
    </citation>
    <scope>NUCLEOTIDE SEQUENCE [LARGE SCALE GENOMIC DNA]</scope>
    <source>
        <strain evidence="9 10">Cad16T</strain>
    </source>
</reference>